<protein>
    <submittedName>
        <fullName evidence="2">Uncharacterized protein</fullName>
    </submittedName>
</protein>
<gene>
    <name evidence="2" type="ORF">BURPS1710A_1749</name>
</gene>
<dbReference type="HOGENOM" id="CLU_2987827_0_0_4"/>
<dbReference type="Proteomes" id="UP000001812">
    <property type="component" value="Chromosome I"/>
</dbReference>
<reference evidence="2" key="1">
    <citation type="submission" date="2009-05" db="EMBL/GenBank/DDBJ databases">
        <authorList>
            <person name="Harkins D.M."/>
            <person name="DeShazer D."/>
            <person name="Woods D.E."/>
            <person name="Brinkac L.M."/>
            <person name="Brown K.A."/>
            <person name="Hung G.C."/>
            <person name="Tuanyok A."/>
            <person name="Zhang B."/>
            <person name="Nierman W.C."/>
        </authorList>
    </citation>
    <scope>NUCLEOTIDE SEQUENCE [LARGE SCALE GENOMIC DNA]</scope>
    <source>
        <strain evidence="2">1710a</strain>
    </source>
</reference>
<organism evidence="2">
    <name type="scientific">Burkholderia pseudomallei 1710a</name>
    <dbReference type="NCBI Taxonomy" id="320371"/>
    <lineage>
        <taxon>Bacteria</taxon>
        <taxon>Pseudomonadati</taxon>
        <taxon>Pseudomonadota</taxon>
        <taxon>Betaproteobacteria</taxon>
        <taxon>Burkholderiales</taxon>
        <taxon>Burkholderiaceae</taxon>
        <taxon>Burkholderia</taxon>
        <taxon>pseudomallei group</taxon>
    </lineage>
</organism>
<feature type="region of interest" description="Disordered" evidence="1">
    <location>
        <begin position="1"/>
        <end position="37"/>
    </location>
</feature>
<evidence type="ECO:0000256" key="1">
    <source>
        <dbReference type="SAM" id="MobiDB-lite"/>
    </source>
</evidence>
<dbReference type="AlphaFoldDB" id="A0A0E1VZW0"/>
<proteinExistence type="predicted"/>
<sequence>MLRAAGDVWPEEGRDGANATGAHRPRCDERGADRSAAGAIEVEGCSAESRKRIVDSG</sequence>
<name>A0A0E1VZW0_BURPE</name>
<evidence type="ECO:0000313" key="2">
    <source>
        <dbReference type="EMBL" id="EET06413.1"/>
    </source>
</evidence>
<accession>A0A0E1VZW0</accession>
<dbReference type="EMBL" id="CM000832">
    <property type="protein sequence ID" value="EET06413.1"/>
    <property type="molecule type" value="Genomic_DNA"/>
</dbReference>